<keyword evidence="1" id="KW-0812">Transmembrane</keyword>
<dbReference type="RefSeq" id="WP_143373432.1">
    <property type="nucleotide sequence ID" value="NZ_VJVZ01000006.1"/>
</dbReference>
<feature type="transmembrane region" description="Helical" evidence="1">
    <location>
        <begin position="84"/>
        <end position="111"/>
    </location>
</feature>
<feature type="transmembrane region" description="Helical" evidence="1">
    <location>
        <begin position="55"/>
        <end position="78"/>
    </location>
</feature>
<keyword evidence="1" id="KW-0472">Membrane</keyword>
<name>A0A552V1M3_9FLAO</name>
<proteinExistence type="predicted"/>
<evidence type="ECO:0008006" key="4">
    <source>
        <dbReference type="Google" id="ProtNLM"/>
    </source>
</evidence>
<dbReference type="OrthoDB" id="1354971at2"/>
<dbReference type="AlphaFoldDB" id="A0A552V1M3"/>
<comment type="caution">
    <text evidence="2">The sequence shown here is derived from an EMBL/GenBank/DDBJ whole genome shotgun (WGS) entry which is preliminary data.</text>
</comment>
<organism evidence="2 3">
    <name type="scientific">Flavobacterium zepuense</name>
    <dbReference type="NCBI Taxonomy" id="2593302"/>
    <lineage>
        <taxon>Bacteria</taxon>
        <taxon>Pseudomonadati</taxon>
        <taxon>Bacteroidota</taxon>
        <taxon>Flavobacteriia</taxon>
        <taxon>Flavobacteriales</taxon>
        <taxon>Flavobacteriaceae</taxon>
        <taxon>Flavobacterium</taxon>
    </lineage>
</organism>
<dbReference type="Proteomes" id="UP000320643">
    <property type="component" value="Unassembled WGS sequence"/>
</dbReference>
<dbReference type="PANTHER" id="PTHR36109">
    <property type="entry name" value="MEMBRANE PROTEIN-RELATED"/>
    <property type="match status" value="1"/>
</dbReference>
<keyword evidence="1" id="KW-1133">Transmembrane helix</keyword>
<dbReference type="InterPro" id="IPR052948">
    <property type="entry name" value="Low_temp-induced_all0457"/>
</dbReference>
<protein>
    <recommendedName>
        <fullName evidence="4">Heat induced stress protein YflT</fullName>
    </recommendedName>
</protein>
<gene>
    <name evidence="2" type="ORF">FMM05_11005</name>
</gene>
<reference evidence="2 3" key="1">
    <citation type="submission" date="2019-07" db="EMBL/GenBank/DDBJ databases">
        <title>Flavobacterium sp. nov., isolated from glacier ice.</title>
        <authorList>
            <person name="Liu Q."/>
            <person name="Xin Y.-H."/>
        </authorList>
    </citation>
    <scope>NUCLEOTIDE SEQUENCE [LARGE SCALE GENOMIC DNA]</scope>
    <source>
        <strain evidence="2 3">ZT4R6</strain>
    </source>
</reference>
<sequence>MEQQVAIFNSHKEAVDALKKLNESGFSLDDVSIIGRAGVDEDNLHLDETDKATNVPAYVGIGAGTVVGLLTGIGLFAIPGIGVLYGAGALVGAFAGAETGLISGGFVSLLAKYFTKDDHIENIKDHIEAGKFVLVVGGDEEEIAKAKEILHTDTIHTHYYE</sequence>
<dbReference type="EMBL" id="VJVZ01000006">
    <property type="protein sequence ID" value="TRW24352.1"/>
    <property type="molecule type" value="Genomic_DNA"/>
</dbReference>
<accession>A0A552V1M3</accession>
<dbReference type="PANTHER" id="PTHR36109:SF2">
    <property type="entry name" value="MEMBRANE PROTEIN"/>
    <property type="match status" value="1"/>
</dbReference>
<keyword evidence="3" id="KW-1185">Reference proteome</keyword>
<evidence type="ECO:0000313" key="2">
    <source>
        <dbReference type="EMBL" id="TRW24352.1"/>
    </source>
</evidence>
<evidence type="ECO:0000313" key="3">
    <source>
        <dbReference type="Proteomes" id="UP000320643"/>
    </source>
</evidence>
<evidence type="ECO:0000256" key="1">
    <source>
        <dbReference type="SAM" id="Phobius"/>
    </source>
</evidence>